<proteinExistence type="predicted"/>
<dbReference type="EMBL" id="MU856873">
    <property type="protein sequence ID" value="KAK4156150.1"/>
    <property type="molecule type" value="Genomic_DNA"/>
</dbReference>
<evidence type="ECO:0008006" key="3">
    <source>
        <dbReference type="Google" id="ProtNLM"/>
    </source>
</evidence>
<name>A0AAN6VTH3_9PEZI</name>
<dbReference type="AlphaFoldDB" id="A0AAN6VTH3"/>
<accession>A0AAN6VTH3</accession>
<reference evidence="1" key="2">
    <citation type="submission" date="2023-05" db="EMBL/GenBank/DDBJ databases">
        <authorList>
            <consortium name="Lawrence Berkeley National Laboratory"/>
            <person name="Steindorff A."/>
            <person name="Hensen N."/>
            <person name="Bonometti L."/>
            <person name="Westerberg I."/>
            <person name="Brannstrom I.O."/>
            <person name="Guillou S."/>
            <person name="Cros-Aarteil S."/>
            <person name="Calhoun S."/>
            <person name="Haridas S."/>
            <person name="Kuo A."/>
            <person name="Mondo S."/>
            <person name="Pangilinan J."/>
            <person name="Riley R."/>
            <person name="Labutti K."/>
            <person name="Andreopoulos B."/>
            <person name="Lipzen A."/>
            <person name="Chen C."/>
            <person name="Yanf M."/>
            <person name="Daum C."/>
            <person name="Ng V."/>
            <person name="Clum A."/>
            <person name="Ohm R."/>
            <person name="Martin F."/>
            <person name="Silar P."/>
            <person name="Natvig D."/>
            <person name="Lalanne C."/>
            <person name="Gautier V."/>
            <person name="Ament-Velasquez S.L."/>
            <person name="Kruys A."/>
            <person name="Hutchinson M.I."/>
            <person name="Powell A.J."/>
            <person name="Barry K."/>
            <person name="Miller A.N."/>
            <person name="Grigoriev I.V."/>
            <person name="Debuchy R."/>
            <person name="Gladieux P."/>
            <person name="Thoren M.H."/>
            <person name="Johannesson H."/>
        </authorList>
    </citation>
    <scope>NUCLEOTIDE SEQUENCE</scope>
    <source>
        <strain evidence="1">CBS 538.74</strain>
    </source>
</reference>
<organism evidence="1 2">
    <name type="scientific">Chaetomidium leptoderma</name>
    <dbReference type="NCBI Taxonomy" id="669021"/>
    <lineage>
        <taxon>Eukaryota</taxon>
        <taxon>Fungi</taxon>
        <taxon>Dikarya</taxon>
        <taxon>Ascomycota</taxon>
        <taxon>Pezizomycotina</taxon>
        <taxon>Sordariomycetes</taxon>
        <taxon>Sordariomycetidae</taxon>
        <taxon>Sordariales</taxon>
        <taxon>Chaetomiaceae</taxon>
        <taxon>Chaetomidium</taxon>
    </lineage>
</organism>
<dbReference type="Gene3D" id="1.25.40.10">
    <property type="entry name" value="Tetratricopeptide repeat domain"/>
    <property type="match status" value="2"/>
</dbReference>
<sequence>MGRSNKACTAAHTELAILTKHDSPEDNNLANAYSNVGYALLSVYKAAEGIKYLDTAVAMARAHAEPACYREYNIDRFLRNRGRCRQQMKQFDQARRDFLEAEYFQAKIHGPDSHYDGETKHERAKLAAAQGNLLLAAQLSSEAQALVSTGKPTHASVMAALYRRGCVAMLQGSAAADDDDTALQHLEKALVIYRINEPHRGNGGESARVQWRISQIWERKGRREEAGRLREEAERVKTELLATGDYAVVGGDEEAGWDALVGLLYR</sequence>
<dbReference type="InterPro" id="IPR011990">
    <property type="entry name" value="TPR-like_helical_dom_sf"/>
</dbReference>
<keyword evidence="2" id="KW-1185">Reference proteome</keyword>
<dbReference type="SUPFAM" id="SSF48452">
    <property type="entry name" value="TPR-like"/>
    <property type="match status" value="1"/>
</dbReference>
<evidence type="ECO:0000313" key="2">
    <source>
        <dbReference type="Proteomes" id="UP001302745"/>
    </source>
</evidence>
<dbReference type="Proteomes" id="UP001302745">
    <property type="component" value="Unassembled WGS sequence"/>
</dbReference>
<comment type="caution">
    <text evidence="1">The sequence shown here is derived from an EMBL/GenBank/DDBJ whole genome shotgun (WGS) entry which is preliminary data.</text>
</comment>
<gene>
    <name evidence="1" type="ORF">C8A00DRAFT_30962</name>
</gene>
<reference evidence="1" key="1">
    <citation type="journal article" date="2023" name="Mol. Phylogenet. Evol.">
        <title>Genome-scale phylogeny and comparative genomics of the fungal order Sordariales.</title>
        <authorList>
            <person name="Hensen N."/>
            <person name="Bonometti L."/>
            <person name="Westerberg I."/>
            <person name="Brannstrom I.O."/>
            <person name="Guillou S."/>
            <person name="Cros-Aarteil S."/>
            <person name="Calhoun S."/>
            <person name="Haridas S."/>
            <person name="Kuo A."/>
            <person name="Mondo S."/>
            <person name="Pangilinan J."/>
            <person name="Riley R."/>
            <person name="LaButti K."/>
            <person name="Andreopoulos B."/>
            <person name="Lipzen A."/>
            <person name="Chen C."/>
            <person name="Yan M."/>
            <person name="Daum C."/>
            <person name="Ng V."/>
            <person name="Clum A."/>
            <person name="Steindorff A."/>
            <person name="Ohm R.A."/>
            <person name="Martin F."/>
            <person name="Silar P."/>
            <person name="Natvig D.O."/>
            <person name="Lalanne C."/>
            <person name="Gautier V."/>
            <person name="Ament-Velasquez S.L."/>
            <person name="Kruys A."/>
            <person name="Hutchinson M.I."/>
            <person name="Powell A.J."/>
            <person name="Barry K."/>
            <person name="Miller A.N."/>
            <person name="Grigoriev I.V."/>
            <person name="Debuchy R."/>
            <person name="Gladieux P."/>
            <person name="Hiltunen Thoren M."/>
            <person name="Johannesson H."/>
        </authorList>
    </citation>
    <scope>NUCLEOTIDE SEQUENCE</scope>
    <source>
        <strain evidence="1">CBS 538.74</strain>
    </source>
</reference>
<evidence type="ECO:0000313" key="1">
    <source>
        <dbReference type="EMBL" id="KAK4156150.1"/>
    </source>
</evidence>
<protein>
    <recommendedName>
        <fullName evidence="3">TPR-like protein</fullName>
    </recommendedName>
</protein>